<keyword evidence="3" id="KW-1185">Reference proteome</keyword>
<proteinExistence type="predicted"/>
<evidence type="ECO:0000313" key="2">
    <source>
        <dbReference type="EMBL" id="GMF61780.1"/>
    </source>
</evidence>
<dbReference type="AlphaFoldDB" id="A0A9W6YFH2"/>
<evidence type="ECO:0000256" key="1">
    <source>
        <dbReference type="SAM" id="MobiDB-lite"/>
    </source>
</evidence>
<evidence type="ECO:0000313" key="3">
    <source>
        <dbReference type="Proteomes" id="UP001165121"/>
    </source>
</evidence>
<accession>A0A9W6YFH2</accession>
<feature type="region of interest" description="Disordered" evidence="1">
    <location>
        <begin position="146"/>
        <end position="171"/>
    </location>
</feature>
<protein>
    <submittedName>
        <fullName evidence="2">Unnamed protein product</fullName>
    </submittedName>
</protein>
<name>A0A9W6YFH2_9STRA</name>
<dbReference type="EMBL" id="BSXT01006031">
    <property type="protein sequence ID" value="GMF61780.1"/>
    <property type="molecule type" value="Genomic_DNA"/>
</dbReference>
<dbReference type="Proteomes" id="UP001165121">
    <property type="component" value="Unassembled WGS sequence"/>
</dbReference>
<gene>
    <name evidence="2" type="ORF">Pfra01_002689600</name>
</gene>
<comment type="caution">
    <text evidence="2">The sequence shown here is derived from an EMBL/GenBank/DDBJ whole genome shotgun (WGS) entry which is preliminary data.</text>
</comment>
<organism evidence="2 3">
    <name type="scientific">Phytophthora fragariaefolia</name>
    <dbReference type="NCBI Taxonomy" id="1490495"/>
    <lineage>
        <taxon>Eukaryota</taxon>
        <taxon>Sar</taxon>
        <taxon>Stramenopiles</taxon>
        <taxon>Oomycota</taxon>
        <taxon>Peronosporomycetes</taxon>
        <taxon>Peronosporales</taxon>
        <taxon>Peronosporaceae</taxon>
        <taxon>Phytophthora</taxon>
    </lineage>
</organism>
<reference evidence="2" key="1">
    <citation type="submission" date="2023-04" db="EMBL/GenBank/DDBJ databases">
        <title>Phytophthora fragariaefolia NBRC 109709.</title>
        <authorList>
            <person name="Ichikawa N."/>
            <person name="Sato H."/>
            <person name="Tonouchi N."/>
        </authorList>
    </citation>
    <scope>NUCLEOTIDE SEQUENCE</scope>
    <source>
        <strain evidence="2">NBRC 109709</strain>
    </source>
</reference>
<sequence length="171" mass="19306">MSFCRVHCEYHEQLLQYLKQPHKLAAVALQKKQARRAIYYNRRNVRQRSNFRPGQLVGSIGQQKGRGLLSLDIGGEAQARLSKQQDMTTLLMLVSWREPVILLWRCEKKLLLYLDDEEETAVGSKRPVEDHDGEAVAGDLELVDSEAEELAEQAPSNPDPPDRAQAAEALG</sequence>